<keyword evidence="2" id="KW-1185">Reference proteome</keyword>
<dbReference type="EMBL" id="JBBMFP010000003">
    <property type="protein sequence ID" value="MEQ2430383.1"/>
    <property type="molecule type" value="Genomic_DNA"/>
</dbReference>
<organism evidence="1 2">
    <name type="scientific">Blautia caccae</name>
    <dbReference type="NCBI Taxonomy" id="3133175"/>
    <lineage>
        <taxon>Bacteria</taxon>
        <taxon>Bacillati</taxon>
        <taxon>Bacillota</taxon>
        <taxon>Clostridia</taxon>
        <taxon>Lachnospirales</taxon>
        <taxon>Lachnospiraceae</taxon>
        <taxon>Blautia</taxon>
    </lineage>
</organism>
<sequence>MNKKNLKSEKKTIKPKITHVMSDGTVRDSIEGVVIPKYHPVYNVICKAYRNGILTKQEQAGKHVNEPAERVS</sequence>
<dbReference type="InterPro" id="IPR059211">
    <property type="entry name" value="BOW99_gp33-like"/>
</dbReference>
<name>A0ABV1DKT9_9FIRM</name>
<dbReference type="RefSeq" id="WP_118594179.1">
    <property type="nucleotide sequence ID" value="NZ_JBBMFP010000003.1"/>
</dbReference>
<protein>
    <submittedName>
        <fullName evidence="1">Uncharacterized protein</fullName>
    </submittedName>
</protein>
<dbReference type="NCBIfam" id="NF047423">
    <property type="entry name" value="BOW99_gp33_fam"/>
    <property type="match status" value="1"/>
</dbReference>
<gene>
    <name evidence="1" type="ORF">WMO65_05130</name>
</gene>
<accession>A0ABV1DKT9</accession>
<dbReference type="Proteomes" id="UP001457898">
    <property type="component" value="Unassembled WGS sequence"/>
</dbReference>
<proteinExistence type="predicted"/>
<comment type="caution">
    <text evidence="1">The sequence shown here is derived from an EMBL/GenBank/DDBJ whole genome shotgun (WGS) entry which is preliminary data.</text>
</comment>
<reference evidence="1 2" key="1">
    <citation type="submission" date="2024-03" db="EMBL/GenBank/DDBJ databases">
        <title>Human intestinal bacterial collection.</title>
        <authorList>
            <person name="Pauvert C."/>
            <person name="Hitch T.C.A."/>
            <person name="Clavel T."/>
        </authorList>
    </citation>
    <scope>NUCLEOTIDE SEQUENCE [LARGE SCALE GENOMIC DNA]</scope>
    <source>
        <strain evidence="1 2">CLA-SR-H028</strain>
    </source>
</reference>
<evidence type="ECO:0000313" key="2">
    <source>
        <dbReference type="Proteomes" id="UP001457898"/>
    </source>
</evidence>
<evidence type="ECO:0000313" key="1">
    <source>
        <dbReference type="EMBL" id="MEQ2430383.1"/>
    </source>
</evidence>